<dbReference type="Proteomes" id="UP001055879">
    <property type="component" value="Linkage Group LG15"/>
</dbReference>
<evidence type="ECO:0000313" key="2">
    <source>
        <dbReference type="Proteomes" id="UP001055879"/>
    </source>
</evidence>
<organism evidence="1 2">
    <name type="scientific">Arctium lappa</name>
    <name type="common">Greater burdock</name>
    <name type="synonym">Lappa major</name>
    <dbReference type="NCBI Taxonomy" id="4217"/>
    <lineage>
        <taxon>Eukaryota</taxon>
        <taxon>Viridiplantae</taxon>
        <taxon>Streptophyta</taxon>
        <taxon>Embryophyta</taxon>
        <taxon>Tracheophyta</taxon>
        <taxon>Spermatophyta</taxon>
        <taxon>Magnoliopsida</taxon>
        <taxon>eudicotyledons</taxon>
        <taxon>Gunneridae</taxon>
        <taxon>Pentapetalae</taxon>
        <taxon>asterids</taxon>
        <taxon>campanulids</taxon>
        <taxon>Asterales</taxon>
        <taxon>Asteraceae</taxon>
        <taxon>Carduoideae</taxon>
        <taxon>Cardueae</taxon>
        <taxon>Arctiinae</taxon>
        <taxon>Arctium</taxon>
    </lineage>
</organism>
<gene>
    <name evidence="1" type="ORF">L6452_39699</name>
</gene>
<name>A0ACB8XTR0_ARCLA</name>
<dbReference type="EMBL" id="CM042061">
    <property type="protein sequence ID" value="KAI3673576.1"/>
    <property type="molecule type" value="Genomic_DNA"/>
</dbReference>
<protein>
    <submittedName>
        <fullName evidence="1">Uncharacterized protein</fullName>
    </submittedName>
</protein>
<reference evidence="1 2" key="2">
    <citation type="journal article" date="2022" name="Mol. Ecol. Resour.">
        <title>The genomes of chicory, endive, great burdock and yacon provide insights into Asteraceae paleo-polyploidization history and plant inulin production.</title>
        <authorList>
            <person name="Fan W."/>
            <person name="Wang S."/>
            <person name="Wang H."/>
            <person name="Wang A."/>
            <person name="Jiang F."/>
            <person name="Liu H."/>
            <person name="Zhao H."/>
            <person name="Xu D."/>
            <person name="Zhang Y."/>
        </authorList>
    </citation>
    <scope>NUCLEOTIDE SEQUENCE [LARGE SCALE GENOMIC DNA]</scope>
    <source>
        <strain evidence="2">cv. Niubang</strain>
    </source>
</reference>
<comment type="caution">
    <text evidence="1">The sequence shown here is derived from an EMBL/GenBank/DDBJ whole genome shotgun (WGS) entry which is preliminary data.</text>
</comment>
<proteinExistence type="predicted"/>
<sequence length="84" mass="9252">MNKGGSEAQDNKINVHLSPNIGSLVPSTRRPQSAAPSGRAAVLPTCFRRRPSFSGYASNSNRKFSELGHILTAYSPVFWWYISI</sequence>
<keyword evidence="2" id="KW-1185">Reference proteome</keyword>
<evidence type="ECO:0000313" key="1">
    <source>
        <dbReference type="EMBL" id="KAI3673576.1"/>
    </source>
</evidence>
<accession>A0ACB8XTR0</accession>
<reference evidence="2" key="1">
    <citation type="journal article" date="2022" name="Mol. Ecol. Resour.">
        <title>The genomes of chicory, endive, great burdock and yacon provide insights into Asteraceae palaeo-polyploidization history and plant inulin production.</title>
        <authorList>
            <person name="Fan W."/>
            <person name="Wang S."/>
            <person name="Wang H."/>
            <person name="Wang A."/>
            <person name="Jiang F."/>
            <person name="Liu H."/>
            <person name="Zhao H."/>
            <person name="Xu D."/>
            <person name="Zhang Y."/>
        </authorList>
    </citation>
    <scope>NUCLEOTIDE SEQUENCE [LARGE SCALE GENOMIC DNA]</scope>
    <source>
        <strain evidence="2">cv. Niubang</strain>
    </source>
</reference>